<dbReference type="Proteomes" id="UP001055156">
    <property type="component" value="Unassembled WGS sequence"/>
</dbReference>
<dbReference type="RefSeq" id="WP_238311735.1">
    <property type="nucleotide sequence ID" value="NZ_BPQV01000007.1"/>
</dbReference>
<accession>A0ABQ4T8G4</accession>
<comment type="caution">
    <text evidence="3">The sequence shown here is derived from an EMBL/GenBank/DDBJ whole genome shotgun (WGS) entry which is preliminary data.</text>
</comment>
<gene>
    <name evidence="3" type="ORF">LKMONMHP_2808</name>
</gene>
<sequence length="857" mass="88814">MAGRIIEAKAVISGEDRLSKVIEGIDKRLKSLGKGVKVSADVERLNQSLANTRRQLEAIDRINAAQSKLSSARLGLNGAQQRADRLALELAAARKVQDAKAVTELTAQSKVAQRAVNAATAAVERQAAELGKARRAFAEFGVPVENLVAHERALKASVEQTTAALHRQAAEQRNLRDIAVQTLAKQQAAERRQHEIGKLGVGHALAYGAAGYVGVHSVAHGIGDTIHAGARYQHEVVALQNAGRTPEEMREIEHASLAATAAVPTATYEENLKVINETTGAFGSLHHAIENLPFMQKSAFALKMSAGDKVMDGPGELGNKLARFFEMRGTAGNTPVFQREAGEMMRAMIFTRGNFNPGEMVNFAQQAKASLPLYSERFMSKIVPSLVTEFGGDRAGTGANAFRNVIMGKANDKKQAEEWVNLGLLDKNMAIMKGGHAVSWKAGAVKDTNTALTDPLEWAEKTLIPALKKKGVDVDDKLELSKALGTLFRNSNSNMFAEALSQKLSRQRLHKDEDSINKAGTLDEVYQRNLGKDPTATVKAVTAALENLASAASSPAMETAAGLLNTLAERLNAIANVAKEHPAAALAGGTAVAGAGLAGAGWMSYQLLNGFGLGKSAAALDVSAGLLNEAAVALGAQGAGPKAAAAAAGAGAGAGRAGTMLPLLAGAGLPLAGAAALTAVLVYGSDETKGIVHGGRPDISANPSDELPGLPAADAQAPAAGGSKIVAWWRSRMPTWMGGDPSTPLPVEIKAMPENGGALSGPKMPGTGSDEAGDNPAGGKSPITAEVKTLPPLSGEVTGQASLTGNITVEPSQWFTTKITGLENQVMQLSGKVSSLASNGPGSTGKSSPDAGRGGRD</sequence>
<feature type="compositionally biased region" description="Polar residues" evidence="2">
    <location>
        <begin position="832"/>
        <end position="847"/>
    </location>
</feature>
<keyword evidence="1" id="KW-0175">Coiled coil</keyword>
<name>A0ABQ4T8G4_METOR</name>
<keyword evidence="4" id="KW-1185">Reference proteome</keyword>
<feature type="region of interest" description="Disordered" evidence="2">
    <location>
        <begin position="832"/>
        <end position="857"/>
    </location>
</feature>
<reference evidence="3" key="1">
    <citation type="journal article" date="2021" name="Front. Microbiol.">
        <title>Comprehensive Comparative Genomics and Phenotyping of Methylobacterium Species.</title>
        <authorList>
            <person name="Alessa O."/>
            <person name="Ogura Y."/>
            <person name="Fujitani Y."/>
            <person name="Takami H."/>
            <person name="Hayashi T."/>
            <person name="Sahin N."/>
            <person name="Tani A."/>
        </authorList>
    </citation>
    <scope>NUCLEOTIDE SEQUENCE</scope>
    <source>
        <strain evidence="3">NBRC 15689</strain>
    </source>
</reference>
<feature type="coiled-coil region" evidence="1">
    <location>
        <begin position="42"/>
        <end position="96"/>
    </location>
</feature>
<evidence type="ECO:0000313" key="3">
    <source>
        <dbReference type="EMBL" id="GJE27946.1"/>
    </source>
</evidence>
<evidence type="ECO:0000256" key="1">
    <source>
        <dbReference type="SAM" id="Coils"/>
    </source>
</evidence>
<feature type="compositionally biased region" description="Low complexity" evidence="2">
    <location>
        <begin position="708"/>
        <end position="718"/>
    </location>
</feature>
<evidence type="ECO:0008006" key="5">
    <source>
        <dbReference type="Google" id="ProtNLM"/>
    </source>
</evidence>
<evidence type="ECO:0000256" key="2">
    <source>
        <dbReference type="SAM" id="MobiDB-lite"/>
    </source>
</evidence>
<proteinExistence type="predicted"/>
<evidence type="ECO:0000313" key="4">
    <source>
        <dbReference type="Proteomes" id="UP001055156"/>
    </source>
</evidence>
<organism evidence="3 4">
    <name type="scientific">Methylobacterium organophilum</name>
    <dbReference type="NCBI Taxonomy" id="410"/>
    <lineage>
        <taxon>Bacteria</taxon>
        <taxon>Pseudomonadati</taxon>
        <taxon>Pseudomonadota</taxon>
        <taxon>Alphaproteobacteria</taxon>
        <taxon>Hyphomicrobiales</taxon>
        <taxon>Methylobacteriaceae</taxon>
        <taxon>Methylobacterium</taxon>
    </lineage>
</organism>
<reference evidence="3" key="2">
    <citation type="submission" date="2021-08" db="EMBL/GenBank/DDBJ databases">
        <authorList>
            <person name="Tani A."/>
            <person name="Ola A."/>
            <person name="Ogura Y."/>
            <person name="Katsura K."/>
            <person name="Hayashi T."/>
        </authorList>
    </citation>
    <scope>NUCLEOTIDE SEQUENCE</scope>
    <source>
        <strain evidence="3">NBRC 15689</strain>
    </source>
</reference>
<feature type="region of interest" description="Disordered" evidence="2">
    <location>
        <begin position="751"/>
        <end position="784"/>
    </location>
</feature>
<feature type="region of interest" description="Disordered" evidence="2">
    <location>
        <begin position="692"/>
        <end position="718"/>
    </location>
</feature>
<dbReference type="EMBL" id="BPQV01000007">
    <property type="protein sequence ID" value="GJE27946.1"/>
    <property type="molecule type" value="Genomic_DNA"/>
</dbReference>
<protein>
    <recommendedName>
        <fullName evidence="5">Phage tail tape measure protein domain-containing protein</fullName>
    </recommendedName>
</protein>